<name>A0A4D6NKF1_VIGUN</name>
<feature type="chain" id="PRO_5020035497" evidence="1">
    <location>
        <begin position="18"/>
        <end position="92"/>
    </location>
</feature>
<gene>
    <name evidence="2" type="ORF">DEO72_LG11g846</name>
</gene>
<dbReference type="AlphaFoldDB" id="A0A4D6NKF1"/>
<evidence type="ECO:0000313" key="3">
    <source>
        <dbReference type="Proteomes" id="UP000501690"/>
    </source>
</evidence>
<organism evidence="2 3">
    <name type="scientific">Vigna unguiculata</name>
    <name type="common">Cowpea</name>
    <dbReference type="NCBI Taxonomy" id="3917"/>
    <lineage>
        <taxon>Eukaryota</taxon>
        <taxon>Viridiplantae</taxon>
        <taxon>Streptophyta</taxon>
        <taxon>Embryophyta</taxon>
        <taxon>Tracheophyta</taxon>
        <taxon>Spermatophyta</taxon>
        <taxon>Magnoliopsida</taxon>
        <taxon>eudicotyledons</taxon>
        <taxon>Gunneridae</taxon>
        <taxon>Pentapetalae</taxon>
        <taxon>rosids</taxon>
        <taxon>fabids</taxon>
        <taxon>Fabales</taxon>
        <taxon>Fabaceae</taxon>
        <taxon>Papilionoideae</taxon>
        <taxon>50 kb inversion clade</taxon>
        <taxon>NPAAA clade</taxon>
        <taxon>indigoferoid/millettioid clade</taxon>
        <taxon>Phaseoleae</taxon>
        <taxon>Vigna</taxon>
    </lineage>
</organism>
<dbReference type="Proteomes" id="UP000501690">
    <property type="component" value="Linkage Group LG11"/>
</dbReference>
<proteinExistence type="predicted"/>
<keyword evidence="3" id="KW-1185">Reference proteome</keyword>
<sequence length="92" mass="10162">MICVMLLVVALQHGCTPLPKSLAVFHFLIQGVFILHEGLAQATRVSLERDNILHAKESLSLGRDVLKPISHLGEQEYFELKKGSRLGEIGSI</sequence>
<dbReference type="EMBL" id="CP039355">
    <property type="protein sequence ID" value="QCE13848.1"/>
    <property type="molecule type" value="Genomic_DNA"/>
</dbReference>
<evidence type="ECO:0000256" key="1">
    <source>
        <dbReference type="SAM" id="SignalP"/>
    </source>
</evidence>
<protein>
    <submittedName>
        <fullName evidence="2">Uncharacterized protein</fullName>
    </submittedName>
</protein>
<feature type="signal peptide" evidence="1">
    <location>
        <begin position="1"/>
        <end position="17"/>
    </location>
</feature>
<evidence type="ECO:0000313" key="2">
    <source>
        <dbReference type="EMBL" id="QCE13848.1"/>
    </source>
</evidence>
<keyword evidence="1" id="KW-0732">Signal</keyword>
<reference evidence="2 3" key="1">
    <citation type="submission" date="2019-04" db="EMBL/GenBank/DDBJ databases">
        <title>An improved genome assembly and genetic linkage map for asparagus bean, Vigna unguiculata ssp. sesquipedialis.</title>
        <authorList>
            <person name="Xia Q."/>
            <person name="Zhang R."/>
            <person name="Dong Y."/>
        </authorList>
    </citation>
    <scope>NUCLEOTIDE SEQUENCE [LARGE SCALE GENOMIC DNA]</scope>
    <source>
        <tissue evidence="2">Leaf</tissue>
    </source>
</reference>
<accession>A0A4D6NKF1</accession>